<feature type="transmembrane region" description="Helical" evidence="1">
    <location>
        <begin position="18"/>
        <end position="40"/>
    </location>
</feature>
<sequence>MAQHSSELNDNHTSRVGMIVKLSVLIPAGLITAALVGVALTQRP</sequence>
<evidence type="ECO:0000313" key="3">
    <source>
        <dbReference type="Proteomes" id="UP000776164"/>
    </source>
</evidence>
<reference evidence="2 3" key="1">
    <citation type="submission" date="2021-01" db="EMBL/GenBank/DDBJ databases">
        <title>Sequencing the genomes of 1000 actinobacteria strains.</title>
        <authorList>
            <person name="Klenk H.-P."/>
        </authorList>
    </citation>
    <scope>NUCLEOTIDE SEQUENCE [LARGE SCALE GENOMIC DNA]</scope>
    <source>
        <strain evidence="2 3">DSM 13057</strain>
    </source>
</reference>
<proteinExistence type="predicted"/>
<evidence type="ECO:0000256" key="1">
    <source>
        <dbReference type="SAM" id="Phobius"/>
    </source>
</evidence>
<dbReference type="Proteomes" id="UP000776164">
    <property type="component" value="Unassembled WGS sequence"/>
</dbReference>
<evidence type="ECO:0000313" key="2">
    <source>
        <dbReference type="EMBL" id="MBM7473397.1"/>
    </source>
</evidence>
<comment type="caution">
    <text evidence="2">The sequence shown here is derived from an EMBL/GenBank/DDBJ whole genome shotgun (WGS) entry which is preliminary data.</text>
</comment>
<keyword evidence="1" id="KW-0472">Membrane</keyword>
<protein>
    <submittedName>
        <fullName evidence="2">Uncharacterized protein</fullName>
    </submittedName>
</protein>
<keyword evidence="1" id="KW-0812">Transmembrane</keyword>
<gene>
    <name evidence="2" type="ORF">JOE66_003031</name>
</gene>
<organism evidence="2 3">
    <name type="scientific">Subtercola frigoramans</name>
    <dbReference type="NCBI Taxonomy" id="120298"/>
    <lineage>
        <taxon>Bacteria</taxon>
        <taxon>Bacillati</taxon>
        <taxon>Actinomycetota</taxon>
        <taxon>Actinomycetes</taxon>
        <taxon>Micrococcales</taxon>
        <taxon>Microbacteriaceae</taxon>
        <taxon>Subtercola</taxon>
    </lineage>
</organism>
<keyword evidence="3" id="KW-1185">Reference proteome</keyword>
<dbReference type="EMBL" id="JAFBBU010000001">
    <property type="protein sequence ID" value="MBM7473397.1"/>
    <property type="molecule type" value="Genomic_DNA"/>
</dbReference>
<name>A0ABS2L8H6_9MICO</name>
<dbReference type="RefSeq" id="WP_275576823.1">
    <property type="nucleotide sequence ID" value="NZ_BAAAHT010000014.1"/>
</dbReference>
<keyword evidence="1" id="KW-1133">Transmembrane helix</keyword>
<accession>A0ABS2L8H6</accession>